<dbReference type="PANTHER" id="PTHR42824:SF1">
    <property type="entry name" value="GLUTAMINE AMIDOTRANSFERASE YAFJ-RELATED"/>
    <property type="match status" value="1"/>
</dbReference>
<dbReference type="InterPro" id="IPR017932">
    <property type="entry name" value="GATase_2_dom"/>
</dbReference>
<dbReference type="SUPFAM" id="SSF56235">
    <property type="entry name" value="N-terminal nucleophile aminohydrolases (Ntn hydrolases)"/>
    <property type="match status" value="1"/>
</dbReference>
<dbReference type="EMBL" id="JAOCJE010000001">
    <property type="protein sequence ID" value="MDH1340758.1"/>
    <property type="molecule type" value="Genomic_DNA"/>
</dbReference>
<sequence>MCELLGMSSRYPARLTSSLMSLAAHAGGSSRNSDGWGIALYDERDVAVFREAGRASESPLVQLLLAGGPCTTLALGHIRHATQGARTLANTAPFTRELAGRMHVFAHNGNLHGIDLSLASGSFQPIGETDSEHAFCALLGKLEALYISADMPTLKQRLDLIASFAIELRKLGPANFMYADGDVLFAHADRRLQVDTGLVAPPALYLWQTPAMSPAQQPTDISPDAGIAQQQVTLIASVPLACEGWQPMKEGEIIAVRSGEILETLFI</sequence>
<keyword evidence="1 3" id="KW-0315">Glutamine amidotransferase</keyword>
<dbReference type="CDD" id="cd01908">
    <property type="entry name" value="YafJ"/>
    <property type="match status" value="1"/>
</dbReference>
<dbReference type="PANTHER" id="PTHR42824">
    <property type="entry name" value="GLUTAMINE AMIDOTRANSFERASE"/>
    <property type="match status" value="1"/>
</dbReference>
<dbReference type="Proteomes" id="UP001161697">
    <property type="component" value="Unassembled WGS sequence"/>
</dbReference>
<dbReference type="PROSITE" id="PS51278">
    <property type="entry name" value="GATASE_TYPE_2"/>
    <property type="match status" value="1"/>
</dbReference>
<evidence type="ECO:0000256" key="1">
    <source>
        <dbReference type="ARBA" id="ARBA00022962"/>
    </source>
</evidence>
<gene>
    <name evidence="3" type="ORF">N5J11_16320</name>
</gene>
<evidence type="ECO:0000313" key="4">
    <source>
        <dbReference type="Proteomes" id="UP001161697"/>
    </source>
</evidence>
<organism evidence="3 4">
    <name type="scientific">Ectopseudomonas oleovorans</name>
    <name type="common">Pseudomonas oleovorans</name>
    <dbReference type="NCBI Taxonomy" id="301"/>
    <lineage>
        <taxon>Bacteria</taxon>
        <taxon>Pseudomonadati</taxon>
        <taxon>Pseudomonadota</taxon>
        <taxon>Gammaproteobacteria</taxon>
        <taxon>Pseudomonadales</taxon>
        <taxon>Pseudomonadaceae</taxon>
        <taxon>Ectopseudomonas</taxon>
    </lineage>
</organism>
<evidence type="ECO:0000313" key="3">
    <source>
        <dbReference type="EMBL" id="MDH1340758.1"/>
    </source>
</evidence>
<protein>
    <submittedName>
        <fullName evidence="3">Class II glutamine amidotransferase</fullName>
    </submittedName>
</protein>
<dbReference type="Pfam" id="PF13230">
    <property type="entry name" value="GATase_4"/>
    <property type="match status" value="1"/>
</dbReference>
<dbReference type="Gene3D" id="3.60.20.10">
    <property type="entry name" value="Glutamine Phosphoribosylpyrophosphate, subunit 1, domain 1"/>
    <property type="match status" value="1"/>
</dbReference>
<reference evidence="3" key="1">
    <citation type="submission" date="2022-09" db="EMBL/GenBank/DDBJ databases">
        <title>Intensive care unit water sources are persistently colonized with multi-drug resistant bacteria and are the site of extensive horizontal gene transfer of antibiotic resistance genes.</title>
        <authorList>
            <person name="Diorio-Toth L."/>
        </authorList>
    </citation>
    <scope>NUCLEOTIDE SEQUENCE</scope>
    <source>
        <strain evidence="3">GD03704</strain>
    </source>
</reference>
<accession>A0AA42GIU7</accession>
<evidence type="ECO:0000259" key="2">
    <source>
        <dbReference type="PROSITE" id="PS51278"/>
    </source>
</evidence>
<dbReference type="RefSeq" id="WP_279850568.1">
    <property type="nucleotide sequence ID" value="NZ_CP104579.1"/>
</dbReference>
<proteinExistence type="predicted"/>
<comment type="caution">
    <text evidence="3">The sequence shown here is derived from an EMBL/GenBank/DDBJ whole genome shotgun (WGS) entry which is preliminary data.</text>
</comment>
<dbReference type="InterPro" id="IPR026869">
    <property type="entry name" value="EgtC-like"/>
</dbReference>
<dbReference type="InterPro" id="IPR029055">
    <property type="entry name" value="Ntn_hydrolases_N"/>
</dbReference>
<feature type="domain" description="Glutamine amidotransferase type-2" evidence="2">
    <location>
        <begin position="2"/>
        <end position="267"/>
    </location>
</feature>
<name>A0AA42GIU7_ECTOL</name>
<dbReference type="AlphaFoldDB" id="A0AA42GIU7"/>